<evidence type="ECO:0000256" key="1">
    <source>
        <dbReference type="ARBA" id="ARBA00004442"/>
    </source>
</evidence>
<evidence type="ECO:0000256" key="4">
    <source>
        <dbReference type="ARBA" id="ARBA00022452"/>
    </source>
</evidence>
<dbReference type="OrthoDB" id="9771205at2"/>
<sequence length="782" mass="88867">MRFILCIIFLFAINAISFSQTKTFKVGFLLDKSSVETDLLLDHLEEEITDVVGEDAIIEFSKEYRLVNNNNEQLALENYKLITNKVDIIIAFGNFNNEVLTEINTYEKPTILFGVVSDKLLERSQFSSPKKIKNFTSIVTILSYQEDLHILNELVAPKRIGVLIEQEFLNSEIVDQVFTDIEKELEVDLEFITYKNLEDIINNVDGFDAVYLVGGFYFTENEIKRLAEVLIDKKIASFTSTHARDVEFGLLATNNDQSSYEQFYRRVALSVESIVVGEEFEEVSTLLELNKSLTLNINTANRIGIPLKYSLVPSTNFVGDFSLTYVDKKYSLVDVMKESIEENLILKTFKQDVLISDEDVKYAKSNYLPDVFGSVSGNYVDPEMAAASNGQNPELTTSGNISLSQTIFSESANANISIQKALYEAQKENYNSEELNTVFNATTAYFNALILKANFLIQNKNLDLTKRNLQIAEQNFEAGQTGKSDVLRFRSELVQNVQQDIEAYNLLQQGYLQLNEILNNPISTKIDVNDTELNEGVFKNYNYHQFSEFLDSPKLREPFIAFLVQEGLANSPELKSLDFNLKATERSEKLYGTGRFLPTLALQGQYNYTFSRSGEGSTFPPIFTTPPDGFYNVGVSLSLPIFNQNKQNINQQIATIQKEQIQTTTESYKLTIERNINDAVLQLINQISNIELSKVFEETAREVLDLTQTSYANGAVNIVQLLDAQNNYLQAQLESSTATYNYLLSSLQLERYLGNFFLLETEEEKQAFIARFLEFENNLTDN</sequence>
<evidence type="ECO:0000256" key="7">
    <source>
        <dbReference type="ARBA" id="ARBA00023237"/>
    </source>
</evidence>
<reference evidence="9 10" key="1">
    <citation type="submission" date="2019-08" db="EMBL/GenBank/DDBJ databases">
        <title>Formosa sediminis sp. nov., isolated from marine sediment.</title>
        <authorList>
            <person name="Cao W.R."/>
        </authorList>
    </citation>
    <scope>NUCLEOTIDE SEQUENCE [LARGE SCALE GENOMIC DNA]</scope>
    <source>
        <strain evidence="9 10">1494</strain>
    </source>
</reference>
<keyword evidence="6" id="KW-0472">Membrane</keyword>
<organism evidence="9 10">
    <name type="scientific">Formosa maritima</name>
    <dbReference type="NCBI Taxonomy" id="2592046"/>
    <lineage>
        <taxon>Bacteria</taxon>
        <taxon>Pseudomonadati</taxon>
        <taxon>Bacteroidota</taxon>
        <taxon>Flavobacteriia</taxon>
        <taxon>Flavobacteriales</taxon>
        <taxon>Flavobacteriaceae</taxon>
        <taxon>Formosa</taxon>
    </lineage>
</organism>
<evidence type="ECO:0000256" key="3">
    <source>
        <dbReference type="ARBA" id="ARBA00022448"/>
    </source>
</evidence>
<dbReference type="Pfam" id="PF02321">
    <property type="entry name" value="OEP"/>
    <property type="match status" value="2"/>
</dbReference>
<dbReference type="Gene3D" id="1.20.1600.10">
    <property type="entry name" value="Outer membrane efflux proteins (OEP)"/>
    <property type="match status" value="1"/>
</dbReference>
<dbReference type="Proteomes" id="UP000324550">
    <property type="component" value="Unassembled WGS sequence"/>
</dbReference>
<comment type="subcellular location">
    <subcellularLocation>
        <location evidence="1">Cell outer membrane</location>
    </subcellularLocation>
</comment>
<accession>A0A5D0GAV1</accession>
<dbReference type="PANTHER" id="PTHR30026">
    <property type="entry name" value="OUTER MEMBRANE PROTEIN TOLC"/>
    <property type="match status" value="1"/>
</dbReference>
<keyword evidence="7" id="KW-0998">Cell outer membrane</keyword>
<evidence type="ECO:0000256" key="6">
    <source>
        <dbReference type="ARBA" id="ARBA00023136"/>
    </source>
</evidence>
<keyword evidence="10" id="KW-1185">Reference proteome</keyword>
<dbReference type="EMBL" id="VSFC01000032">
    <property type="protein sequence ID" value="TYA56004.1"/>
    <property type="molecule type" value="Genomic_DNA"/>
</dbReference>
<evidence type="ECO:0000256" key="5">
    <source>
        <dbReference type="ARBA" id="ARBA00022692"/>
    </source>
</evidence>
<dbReference type="GO" id="GO:0015562">
    <property type="term" value="F:efflux transmembrane transporter activity"/>
    <property type="evidence" value="ECO:0007669"/>
    <property type="project" value="InterPro"/>
</dbReference>
<evidence type="ECO:0000256" key="8">
    <source>
        <dbReference type="SAM" id="SignalP"/>
    </source>
</evidence>
<dbReference type="PANTHER" id="PTHR30026:SF20">
    <property type="entry name" value="OUTER MEMBRANE PROTEIN TOLC"/>
    <property type="match status" value="1"/>
</dbReference>
<name>A0A5D0GAV1_9FLAO</name>
<dbReference type="RefSeq" id="WP_148454714.1">
    <property type="nucleotide sequence ID" value="NZ_VSFC01000032.1"/>
</dbReference>
<feature type="signal peptide" evidence="8">
    <location>
        <begin position="1"/>
        <end position="21"/>
    </location>
</feature>
<dbReference type="AlphaFoldDB" id="A0A5D0GAV1"/>
<proteinExistence type="inferred from homology"/>
<dbReference type="SUPFAM" id="SSF56954">
    <property type="entry name" value="Outer membrane efflux proteins (OEP)"/>
    <property type="match status" value="1"/>
</dbReference>
<dbReference type="GO" id="GO:0009279">
    <property type="term" value="C:cell outer membrane"/>
    <property type="evidence" value="ECO:0007669"/>
    <property type="project" value="UniProtKB-SubCell"/>
</dbReference>
<comment type="similarity">
    <text evidence="2">Belongs to the outer membrane factor (OMF) (TC 1.B.17) family.</text>
</comment>
<feature type="chain" id="PRO_5023064694" evidence="8">
    <location>
        <begin position="22"/>
        <end position="782"/>
    </location>
</feature>
<evidence type="ECO:0000256" key="2">
    <source>
        <dbReference type="ARBA" id="ARBA00007613"/>
    </source>
</evidence>
<protein>
    <submittedName>
        <fullName evidence="9">TolC family protein</fullName>
    </submittedName>
</protein>
<keyword evidence="8" id="KW-0732">Signal</keyword>
<evidence type="ECO:0000313" key="10">
    <source>
        <dbReference type="Proteomes" id="UP000324550"/>
    </source>
</evidence>
<keyword evidence="5" id="KW-0812">Transmembrane</keyword>
<dbReference type="Gene3D" id="3.40.50.2300">
    <property type="match status" value="2"/>
</dbReference>
<dbReference type="InterPro" id="IPR051906">
    <property type="entry name" value="TolC-like"/>
</dbReference>
<dbReference type="GO" id="GO:1990281">
    <property type="term" value="C:efflux pump complex"/>
    <property type="evidence" value="ECO:0007669"/>
    <property type="project" value="TreeGrafter"/>
</dbReference>
<keyword evidence="3" id="KW-0813">Transport</keyword>
<evidence type="ECO:0000313" key="9">
    <source>
        <dbReference type="EMBL" id="TYA56004.1"/>
    </source>
</evidence>
<dbReference type="InterPro" id="IPR003423">
    <property type="entry name" value="OMP_efflux"/>
</dbReference>
<dbReference type="GO" id="GO:0015288">
    <property type="term" value="F:porin activity"/>
    <property type="evidence" value="ECO:0007669"/>
    <property type="project" value="TreeGrafter"/>
</dbReference>
<keyword evidence="4" id="KW-1134">Transmembrane beta strand</keyword>
<comment type="caution">
    <text evidence="9">The sequence shown here is derived from an EMBL/GenBank/DDBJ whole genome shotgun (WGS) entry which is preliminary data.</text>
</comment>
<gene>
    <name evidence="9" type="ORF">FVF61_06890</name>
</gene>